<name>W1PCK2_AMBTC</name>
<protein>
    <submittedName>
        <fullName evidence="2">Uncharacterized protein</fullName>
    </submittedName>
</protein>
<evidence type="ECO:0000313" key="2">
    <source>
        <dbReference type="EMBL" id="ERN05663.1"/>
    </source>
</evidence>
<gene>
    <name evidence="2" type="ORF">AMTR_s00006p00163730</name>
</gene>
<evidence type="ECO:0000256" key="1">
    <source>
        <dbReference type="SAM" id="MobiDB-lite"/>
    </source>
</evidence>
<organism evidence="2 3">
    <name type="scientific">Amborella trichopoda</name>
    <dbReference type="NCBI Taxonomy" id="13333"/>
    <lineage>
        <taxon>Eukaryota</taxon>
        <taxon>Viridiplantae</taxon>
        <taxon>Streptophyta</taxon>
        <taxon>Embryophyta</taxon>
        <taxon>Tracheophyta</taxon>
        <taxon>Spermatophyta</taxon>
        <taxon>Magnoliopsida</taxon>
        <taxon>Amborellales</taxon>
        <taxon>Amborellaceae</taxon>
        <taxon>Amborella</taxon>
    </lineage>
</organism>
<dbReference type="Proteomes" id="UP000017836">
    <property type="component" value="Unassembled WGS sequence"/>
</dbReference>
<evidence type="ECO:0000313" key="3">
    <source>
        <dbReference type="Proteomes" id="UP000017836"/>
    </source>
</evidence>
<sequence>MSLDPCPRENAPSELGEPIKATSEDVDEGPITVQGDGHETNEGPEQLEAAALDNVGDEDPSVIGGEERILSEKPTRVTDGVGDEGLSTSMGGGLNVNEVPERHEEVTPKVTEVIGNEGLSTDEREGHGLSDHSGVVFLSRMTEDAWDKSLDTIRGEAAEESSGAGFELAPLEVAIDMANVSSGVTPVTIASTVTPSAEVALFPNSSLVVA</sequence>
<keyword evidence="3" id="KW-1185">Reference proteome</keyword>
<feature type="region of interest" description="Disordered" evidence="1">
    <location>
        <begin position="1"/>
        <end position="46"/>
    </location>
</feature>
<dbReference type="AlphaFoldDB" id="W1PCK2"/>
<proteinExistence type="predicted"/>
<accession>W1PCK2</accession>
<dbReference type="HOGENOM" id="CLU_105192_1_0_1"/>
<dbReference type="EMBL" id="KI393980">
    <property type="protein sequence ID" value="ERN05663.1"/>
    <property type="molecule type" value="Genomic_DNA"/>
</dbReference>
<dbReference type="Gramene" id="ERN05663">
    <property type="protein sequence ID" value="ERN05663"/>
    <property type="gene ID" value="AMTR_s00006p00163730"/>
</dbReference>
<reference evidence="3" key="1">
    <citation type="journal article" date="2013" name="Science">
        <title>The Amborella genome and the evolution of flowering plants.</title>
        <authorList>
            <consortium name="Amborella Genome Project"/>
        </authorList>
    </citation>
    <scope>NUCLEOTIDE SEQUENCE [LARGE SCALE GENOMIC DNA]</scope>
</reference>
<feature type="region of interest" description="Disordered" evidence="1">
    <location>
        <begin position="76"/>
        <end position="96"/>
    </location>
</feature>